<dbReference type="Proteomes" id="UP000051061">
    <property type="component" value="Unassembled WGS sequence"/>
</dbReference>
<keyword evidence="2" id="KW-0378">Hydrolase</keyword>
<dbReference type="PANTHER" id="PTHR43240:SF5">
    <property type="entry name" value="1,4-DIHYDROXY-2-NAPHTHOYL-COA THIOESTERASE 1"/>
    <property type="match status" value="1"/>
</dbReference>
<dbReference type="GO" id="GO:0005829">
    <property type="term" value="C:cytosol"/>
    <property type="evidence" value="ECO:0007669"/>
    <property type="project" value="TreeGrafter"/>
</dbReference>
<evidence type="ECO:0000256" key="2">
    <source>
        <dbReference type="ARBA" id="ARBA00022801"/>
    </source>
</evidence>
<keyword evidence="5" id="KW-1185">Reference proteome</keyword>
<dbReference type="GO" id="GO:0061522">
    <property type="term" value="F:1,4-dihydroxy-2-naphthoyl-CoA thioesterase activity"/>
    <property type="evidence" value="ECO:0007669"/>
    <property type="project" value="TreeGrafter"/>
</dbReference>
<dbReference type="SUPFAM" id="SSF54637">
    <property type="entry name" value="Thioesterase/thiol ester dehydrase-isomerase"/>
    <property type="match status" value="1"/>
</dbReference>
<dbReference type="InterPro" id="IPR029069">
    <property type="entry name" value="HotDog_dom_sf"/>
</dbReference>
<organism evidence="4 5">
    <name type="scientific">Alkalicoccobacillus plakortidis</name>
    <dbReference type="NCBI Taxonomy" id="444060"/>
    <lineage>
        <taxon>Bacteria</taxon>
        <taxon>Bacillati</taxon>
        <taxon>Bacillota</taxon>
        <taxon>Bacilli</taxon>
        <taxon>Bacillales</taxon>
        <taxon>Bacillaceae</taxon>
        <taxon>Alkalicoccobacillus</taxon>
    </lineage>
</organism>
<feature type="domain" description="Thioesterase" evidence="3">
    <location>
        <begin position="50"/>
        <end position="128"/>
    </location>
</feature>
<proteinExistence type="inferred from homology"/>
<accession>A0A9D5I1P5</accession>
<dbReference type="NCBIfam" id="TIGR00369">
    <property type="entry name" value="unchar_dom_1"/>
    <property type="match status" value="1"/>
</dbReference>
<protein>
    <submittedName>
        <fullName evidence="4">Esterase</fullName>
    </submittedName>
</protein>
<sequence length="156" mass="17134">MTTFTDDQLSQLSKLAKNTLIEHLGITYKEISLDKVVMTMPVGPNVHQPYGVLHGGASVVLAETAASIATAINIDQETHVCFGMEINANHIRTMADGLLIATATPFHKGRSTMVWHIELTNEEGETICISRCTVSVRKKKLTSNKKRGWDINKSSI</sequence>
<dbReference type="InterPro" id="IPR003736">
    <property type="entry name" value="PAAI_dom"/>
</dbReference>
<dbReference type="CDD" id="cd03443">
    <property type="entry name" value="PaaI_thioesterase"/>
    <property type="match status" value="1"/>
</dbReference>
<dbReference type="InterPro" id="IPR006683">
    <property type="entry name" value="Thioestr_dom"/>
</dbReference>
<evidence type="ECO:0000313" key="4">
    <source>
        <dbReference type="EMBL" id="KQL58444.1"/>
    </source>
</evidence>
<evidence type="ECO:0000313" key="5">
    <source>
        <dbReference type="Proteomes" id="UP000051061"/>
    </source>
</evidence>
<dbReference type="EMBL" id="LJJD01000008">
    <property type="protein sequence ID" value="KQL58444.1"/>
    <property type="molecule type" value="Genomic_DNA"/>
</dbReference>
<dbReference type="PANTHER" id="PTHR43240">
    <property type="entry name" value="1,4-DIHYDROXY-2-NAPHTHOYL-COA THIOESTERASE 1"/>
    <property type="match status" value="1"/>
</dbReference>
<dbReference type="Pfam" id="PF03061">
    <property type="entry name" value="4HBT"/>
    <property type="match status" value="1"/>
</dbReference>
<comment type="caution">
    <text evidence="4">The sequence shown here is derived from an EMBL/GenBank/DDBJ whole genome shotgun (WGS) entry which is preliminary data.</text>
</comment>
<name>A0A9D5I1P5_9BACI</name>
<reference evidence="4 5" key="1">
    <citation type="submission" date="2015-09" db="EMBL/GenBank/DDBJ databases">
        <title>Genome sequencing project for genomic taxonomy and phylogenomics of Bacillus-like bacteria.</title>
        <authorList>
            <person name="Liu B."/>
            <person name="Wang J."/>
            <person name="Zhu Y."/>
            <person name="Liu G."/>
            <person name="Chen Q."/>
            <person name="Chen Z."/>
            <person name="Lan J."/>
            <person name="Che J."/>
            <person name="Ge C."/>
            <person name="Shi H."/>
            <person name="Pan Z."/>
            <person name="Liu X."/>
        </authorList>
    </citation>
    <scope>NUCLEOTIDE SEQUENCE [LARGE SCALE GENOMIC DNA]</scope>
    <source>
        <strain evidence="4 5">DSM 19153</strain>
    </source>
</reference>
<dbReference type="AlphaFoldDB" id="A0A9D5I1P5"/>
<gene>
    <name evidence="4" type="ORF">AN965_03935</name>
</gene>
<evidence type="ECO:0000256" key="1">
    <source>
        <dbReference type="ARBA" id="ARBA00008324"/>
    </source>
</evidence>
<dbReference type="Gene3D" id="3.10.129.10">
    <property type="entry name" value="Hotdog Thioesterase"/>
    <property type="match status" value="1"/>
</dbReference>
<comment type="similarity">
    <text evidence="1">Belongs to the thioesterase PaaI family.</text>
</comment>
<evidence type="ECO:0000259" key="3">
    <source>
        <dbReference type="Pfam" id="PF03061"/>
    </source>
</evidence>